<feature type="transmembrane region" description="Helical" evidence="8">
    <location>
        <begin position="72"/>
        <end position="92"/>
    </location>
</feature>
<protein>
    <submittedName>
        <fullName evidence="9">Uncharacterized protein</fullName>
    </submittedName>
</protein>
<dbReference type="EMBL" id="ATCF01000012">
    <property type="protein sequence ID" value="EPD99921.1"/>
    <property type="molecule type" value="Genomic_DNA"/>
</dbReference>
<dbReference type="PANTHER" id="PTHR30472">
    <property type="entry name" value="FERRIC ENTEROBACTIN TRANSPORT SYSTEM PERMEASE PROTEIN"/>
    <property type="match status" value="1"/>
</dbReference>
<feature type="transmembrane region" description="Helical" evidence="8">
    <location>
        <begin position="200"/>
        <end position="223"/>
    </location>
</feature>
<comment type="caution">
    <text evidence="9">The sequence shown here is derived from an EMBL/GenBank/DDBJ whole genome shotgun (WGS) entry which is preliminary data.</text>
</comment>
<dbReference type="InterPro" id="IPR037294">
    <property type="entry name" value="ABC_BtuC-like"/>
</dbReference>
<feature type="transmembrane region" description="Helical" evidence="8">
    <location>
        <begin position="260"/>
        <end position="285"/>
    </location>
</feature>
<evidence type="ECO:0000256" key="8">
    <source>
        <dbReference type="SAM" id="Phobius"/>
    </source>
</evidence>
<keyword evidence="10" id="KW-1185">Reference proteome</keyword>
<keyword evidence="5 8" id="KW-0812">Transmembrane</keyword>
<dbReference type="STRING" id="1203554.HMPREF1476_00725"/>
<dbReference type="GO" id="GO:0022857">
    <property type="term" value="F:transmembrane transporter activity"/>
    <property type="evidence" value="ECO:0007669"/>
    <property type="project" value="InterPro"/>
</dbReference>
<feature type="transmembrane region" description="Helical" evidence="8">
    <location>
        <begin position="163"/>
        <end position="180"/>
    </location>
</feature>
<dbReference type="Gene3D" id="1.10.3470.10">
    <property type="entry name" value="ABC transporter involved in vitamin B12 uptake, BtuC"/>
    <property type="match status" value="1"/>
</dbReference>
<keyword evidence="3" id="KW-0813">Transport</keyword>
<evidence type="ECO:0000256" key="4">
    <source>
        <dbReference type="ARBA" id="ARBA00022475"/>
    </source>
</evidence>
<dbReference type="PATRIC" id="fig|1203554.3.peg.717"/>
<dbReference type="GO" id="GO:0005886">
    <property type="term" value="C:plasma membrane"/>
    <property type="evidence" value="ECO:0007669"/>
    <property type="project" value="UniProtKB-SubCell"/>
</dbReference>
<evidence type="ECO:0000313" key="10">
    <source>
        <dbReference type="Proteomes" id="UP000014400"/>
    </source>
</evidence>
<dbReference type="GO" id="GO:0033214">
    <property type="term" value="P:siderophore-iron import into cell"/>
    <property type="evidence" value="ECO:0007669"/>
    <property type="project" value="TreeGrafter"/>
</dbReference>
<accession>S3BHN2</accession>
<reference evidence="9 10" key="1">
    <citation type="submission" date="2013-04" db="EMBL/GenBank/DDBJ databases">
        <title>The Genome Sequence of Sutterella wadsworthensis HGA0223.</title>
        <authorList>
            <consortium name="The Broad Institute Genomics Platform"/>
            <person name="Earl A."/>
            <person name="Ward D."/>
            <person name="Feldgarden M."/>
            <person name="Gevers D."/>
            <person name="Schmidt T.M."/>
            <person name="Dover J."/>
            <person name="Dai D."/>
            <person name="Walker B."/>
            <person name="Young S."/>
            <person name="Zeng Q."/>
            <person name="Gargeya S."/>
            <person name="Fitzgerald M."/>
            <person name="Haas B."/>
            <person name="Abouelleil A."/>
            <person name="Allen A.W."/>
            <person name="Alvarado L."/>
            <person name="Arachchi H.M."/>
            <person name="Berlin A.M."/>
            <person name="Chapman S.B."/>
            <person name="Gainer-Dewar J."/>
            <person name="Goldberg J."/>
            <person name="Griggs A."/>
            <person name="Gujja S."/>
            <person name="Hansen M."/>
            <person name="Howarth C."/>
            <person name="Imamovic A."/>
            <person name="Ireland A."/>
            <person name="Larimer J."/>
            <person name="McCowan C."/>
            <person name="Murphy C."/>
            <person name="Pearson M."/>
            <person name="Poon T.W."/>
            <person name="Priest M."/>
            <person name="Roberts A."/>
            <person name="Saif S."/>
            <person name="Shea T."/>
            <person name="Sisk P."/>
            <person name="Sykes S."/>
            <person name="Wortman J."/>
            <person name="Nusbaum C."/>
            <person name="Birren B."/>
        </authorList>
    </citation>
    <scope>NUCLEOTIDE SEQUENCE [LARGE SCALE GENOMIC DNA]</scope>
    <source>
        <strain evidence="9 10">HGA0223</strain>
    </source>
</reference>
<evidence type="ECO:0000256" key="7">
    <source>
        <dbReference type="ARBA" id="ARBA00023136"/>
    </source>
</evidence>
<evidence type="ECO:0000256" key="5">
    <source>
        <dbReference type="ARBA" id="ARBA00022692"/>
    </source>
</evidence>
<name>S3BHN2_9BURK</name>
<evidence type="ECO:0000256" key="3">
    <source>
        <dbReference type="ARBA" id="ARBA00022448"/>
    </source>
</evidence>
<dbReference type="PANTHER" id="PTHR30472:SF19">
    <property type="entry name" value="PETROBACTIN IMPORT SYSTEM PERMEASE PROTEIN YCLO"/>
    <property type="match status" value="1"/>
</dbReference>
<feature type="transmembrane region" description="Helical" evidence="8">
    <location>
        <begin position="104"/>
        <end position="123"/>
    </location>
</feature>
<dbReference type="SUPFAM" id="SSF81345">
    <property type="entry name" value="ABC transporter involved in vitamin B12 uptake, BtuC"/>
    <property type="match status" value="1"/>
</dbReference>
<feature type="transmembrane region" description="Helical" evidence="8">
    <location>
        <begin position="135"/>
        <end position="156"/>
    </location>
</feature>
<proteinExistence type="inferred from homology"/>
<dbReference type="CDD" id="cd06550">
    <property type="entry name" value="TM_ABC_iron-siderophores_like"/>
    <property type="match status" value="1"/>
</dbReference>
<dbReference type="HOGENOM" id="CLU_050494_0_0_4"/>
<feature type="transmembrane region" description="Helical" evidence="8">
    <location>
        <begin position="37"/>
        <end position="57"/>
    </location>
</feature>
<evidence type="ECO:0000256" key="6">
    <source>
        <dbReference type="ARBA" id="ARBA00022989"/>
    </source>
</evidence>
<evidence type="ECO:0000256" key="2">
    <source>
        <dbReference type="ARBA" id="ARBA00007935"/>
    </source>
</evidence>
<keyword evidence="4" id="KW-1003">Cell membrane</keyword>
<dbReference type="Proteomes" id="UP000014400">
    <property type="component" value="Unassembled WGS sequence"/>
</dbReference>
<keyword evidence="7 8" id="KW-0472">Membrane</keyword>
<feature type="transmembrane region" description="Helical" evidence="8">
    <location>
        <begin position="297"/>
        <end position="317"/>
    </location>
</feature>
<dbReference type="eggNOG" id="COG4605">
    <property type="taxonomic scope" value="Bacteria"/>
</dbReference>
<dbReference type="Pfam" id="PF01032">
    <property type="entry name" value="FecCD"/>
    <property type="match status" value="1"/>
</dbReference>
<sequence length="347" mass="37684">MTSDTFTANPLKTASSSETAAAASSLKIQRSRRRRMLTRLGCLIGLVVLFAALYQFAFVNPKFFSYAMSIRLPRLIVLLTAGTAISAAAIIFQTIIRNNIVTPCLLGMNSLYLLIHTGVVFFLGSGSEFATNPVYAFAVDIIVMGTAASFIYYSIFQKTGGNVLYVLLIGTVLTTFFSSMQNSLTRIMDPNEYDALLNSLVASFTNVNAACIIPGIVLLALLVWWLRRDLSILDVISLGREQAISLGVDYETTLRRLMVGVALCIAVATALVGPLSFLGLITANVARQMFTTYRHTYLIAGASLVGMLVLAAGQFIVEHVMVYSVPVSVFVTIGGGIYFLYLILTQK</sequence>
<dbReference type="RefSeq" id="WP_016474068.1">
    <property type="nucleotide sequence ID" value="NZ_KE150480.1"/>
</dbReference>
<gene>
    <name evidence="9" type="ORF">HMPREF1476_00725</name>
</gene>
<feature type="transmembrane region" description="Helical" evidence="8">
    <location>
        <begin position="323"/>
        <end position="344"/>
    </location>
</feature>
<organism evidence="9 10">
    <name type="scientific">Sutterella wadsworthensis HGA0223</name>
    <dbReference type="NCBI Taxonomy" id="1203554"/>
    <lineage>
        <taxon>Bacteria</taxon>
        <taxon>Pseudomonadati</taxon>
        <taxon>Pseudomonadota</taxon>
        <taxon>Betaproteobacteria</taxon>
        <taxon>Burkholderiales</taxon>
        <taxon>Sutterellaceae</taxon>
        <taxon>Sutterella</taxon>
    </lineage>
</organism>
<comment type="similarity">
    <text evidence="2">Belongs to the binding-protein-dependent transport system permease family. FecCD subfamily.</text>
</comment>
<keyword evidence="6 8" id="KW-1133">Transmembrane helix</keyword>
<dbReference type="AlphaFoldDB" id="S3BHN2"/>
<evidence type="ECO:0000256" key="1">
    <source>
        <dbReference type="ARBA" id="ARBA00004651"/>
    </source>
</evidence>
<dbReference type="InterPro" id="IPR000522">
    <property type="entry name" value="ABC_transptr_permease_BtuC"/>
</dbReference>
<comment type="subcellular location">
    <subcellularLocation>
        <location evidence="1">Cell membrane</location>
        <topology evidence="1">Multi-pass membrane protein</topology>
    </subcellularLocation>
</comment>
<evidence type="ECO:0000313" key="9">
    <source>
        <dbReference type="EMBL" id="EPD99921.1"/>
    </source>
</evidence>